<protein>
    <recommendedName>
        <fullName evidence="2">Fibronectin type-III domain-containing protein</fullName>
    </recommendedName>
</protein>
<name>A0A815EQK9_9BILA</name>
<dbReference type="PANTHER" id="PTHR23210:SF26">
    <property type="entry name" value="ACTIVATING TRANSCRIPTION FACTOR 7-INTERACTING PROTEIN 1"/>
    <property type="match status" value="1"/>
</dbReference>
<dbReference type="CDD" id="cd00063">
    <property type="entry name" value="FN3"/>
    <property type="match status" value="1"/>
</dbReference>
<feature type="compositionally biased region" description="Pro residues" evidence="1">
    <location>
        <begin position="368"/>
        <end position="381"/>
    </location>
</feature>
<dbReference type="SUPFAM" id="SSF49265">
    <property type="entry name" value="Fibronectin type III"/>
    <property type="match status" value="1"/>
</dbReference>
<dbReference type="InterPro" id="IPR003961">
    <property type="entry name" value="FN3_dom"/>
</dbReference>
<reference evidence="3" key="1">
    <citation type="submission" date="2021-02" db="EMBL/GenBank/DDBJ databases">
        <authorList>
            <person name="Nowell W R."/>
        </authorList>
    </citation>
    <scope>NUCLEOTIDE SEQUENCE</scope>
</reference>
<evidence type="ECO:0000259" key="2">
    <source>
        <dbReference type="PROSITE" id="PS50853"/>
    </source>
</evidence>
<evidence type="ECO:0000313" key="3">
    <source>
        <dbReference type="EMBL" id="CAF1317994.1"/>
    </source>
</evidence>
<dbReference type="GO" id="GO:0005667">
    <property type="term" value="C:transcription regulator complex"/>
    <property type="evidence" value="ECO:0007669"/>
    <property type="project" value="TreeGrafter"/>
</dbReference>
<dbReference type="InterPro" id="IPR026085">
    <property type="entry name" value="ATF7-int"/>
</dbReference>
<sequence length="646" mass="73265">MSTTILPDIYRHTARKSTISRNVKISSNNLPLYNSTSIVDNNNIKEEKIIFDQIQSDYKFEKNIQQQKQSFLILPDNEIEQMIIEQTNEEIIKDILEQIQKQISNDYLNQTNGIQIISTDIHTCIDSLLNHFDTNNNESISTINDVQMEDITRSLTEQTSMESDQQSSTLSQFDIIEPEESISTSHAHLCTCQCHQTTSNSVIINPTNEYILFERILQQTRQEEQEKQILNNNNRLLQTLKHQHQELMNFYQKQTNINKIDREQQTIHIDQQDSQIQTDSTTIQQQQNSKSNVYVYVNGINPVPTPKIFPTTNPRPFNTFLTPIRTTGPSLQQLIPCLTTTNTASTITLTNKISIIKKITSIPIINSHPPPPPPPLPPPPLVTSSLSSTSHDIVDLTEEDDDHTNKISTEKISSTAPVRILFSFDIEILCDKLKKDIQQYLNDLLPPLVTSSLSSTSHDIVDLTEEDDDHTNKISTEKISSTAPEQNPISAPTTIRNQPTNRPIRPNTTIPLGQAFLSRPLPEHNSCDNTIARPQLSITHDNTIVRLTWNLPSTPMESIQNYEIYAYKQNVTTTSSDWKKIGTVKSMRLPMAVTLKEFQCNCHYAFAVRAISINNNTGPFCEPKTIFTGNIPIEPLNTSQILNLSL</sequence>
<dbReference type="GO" id="GO:0006355">
    <property type="term" value="P:regulation of DNA-templated transcription"/>
    <property type="evidence" value="ECO:0007669"/>
    <property type="project" value="TreeGrafter"/>
</dbReference>
<feature type="region of interest" description="Disordered" evidence="1">
    <location>
        <begin position="365"/>
        <end position="389"/>
    </location>
</feature>
<dbReference type="GO" id="GO:0005634">
    <property type="term" value="C:nucleus"/>
    <property type="evidence" value="ECO:0007669"/>
    <property type="project" value="TreeGrafter"/>
</dbReference>
<accession>A0A815EQK9</accession>
<dbReference type="EMBL" id="CAJNOO010003102">
    <property type="protein sequence ID" value="CAF1317994.1"/>
    <property type="molecule type" value="Genomic_DNA"/>
</dbReference>
<dbReference type="OrthoDB" id="2434995at2759"/>
<dbReference type="Proteomes" id="UP000663882">
    <property type="component" value="Unassembled WGS sequence"/>
</dbReference>
<proteinExistence type="predicted"/>
<dbReference type="PANTHER" id="PTHR23210">
    <property type="entry name" value="ACTIVATING TRANSCRIPTION FACTOR 7 INTERACTING PROTEIN"/>
    <property type="match status" value="1"/>
</dbReference>
<feature type="domain" description="Fibronectin type-III" evidence="2">
    <location>
        <begin position="530"/>
        <end position="631"/>
    </location>
</feature>
<organism evidence="3 4">
    <name type="scientific">Rotaria sordida</name>
    <dbReference type="NCBI Taxonomy" id="392033"/>
    <lineage>
        <taxon>Eukaryota</taxon>
        <taxon>Metazoa</taxon>
        <taxon>Spiralia</taxon>
        <taxon>Gnathifera</taxon>
        <taxon>Rotifera</taxon>
        <taxon>Eurotatoria</taxon>
        <taxon>Bdelloidea</taxon>
        <taxon>Philodinida</taxon>
        <taxon>Philodinidae</taxon>
        <taxon>Rotaria</taxon>
    </lineage>
</organism>
<dbReference type="InterPro" id="IPR056565">
    <property type="entry name" value="Fn3_ATF7IP"/>
</dbReference>
<dbReference type="InterPro" id="IPR013783">
    <property type="entry name" value="Ig-like_fold"/>
</dbReference>
<dbReference type="PROSITE" id="PS50853">
    <property type="entry name" value="FN3"/>
    <property type="match status" value="1"/>
</dbReference>
<dbReference type="Pfam" id="PF16794">
    <property type="entry name" value="fn3_4"/>
    <property type="match status" value="1"/>
</dbReference>
<comment type="caution">
    <text evidence="3">The sequence shown here is derived from an EMBL/GenBank/DDBJ whole genome shotgun (WGS) entry which is preliminary data.</text>
</comment>
<gene>
    <name evidence="3" type="ORF">RFH988_LOCUS30602</name>
</gene>
<feature type="region of interest" description="Disordered" evidence="1">
    <location>
        <begin position="479"/>
        <end position="505"/>
    </location>
</feature>
<evidence type="ECO:0000313" key="4">
    <source>
        <dbReference type="Proteomes" id="UP000663882"/>
    </source>
</evidence>
<dbReference type="Gene3D" id="2.60.40.10">
    <property type="entry name" value="Immunoglobulins"/>
    <property type="match status" value="1"/>
</dbReference>
<dbReference type="InterPro" id="IPR036116">
    <property type="entry name" value="FN3_sf"/>
</dbReference>
<dbReference type="GO" id="GO:0003712">
    <property type="term" value="F:transcription coregulator activity"/>
    <property type="evidence" value="ECO:0007669"/>
    <property type="project" value="TreeGrafter"/>
</dbReference>
<evidence type="ECO:0000256" key="1">
    <source>
        <dbReference type="SAM" id="MobiDB-lite"/>
    </source>
</evidence>
<dbReference type="AlphaFoldDB" id="A0A815EQK9"/>